<dbReference type="InterPro" id="IPR003423">
    <property type="entry name" value="OMP_efflux"/>
</dbReference>
<dbReference type="PANTHER" id="PTHR30203:SF32">
    <property type="entry name" value="CATION EFFLUX SYSTEM PROTEIN CUSC"/>
    <property type="match status" value="1"/>
</dbReference>
<evidence type="ECO:0000256" key="1">
    <source>
        <dbReference type="SAM" id="Coils"/>
    </source>
</evidence>
<organism evidence="3">
    <name type="scientific">bioreactor metagenome</name>
    <dbReference type="NCBI Taxonomy" id="1076179"/>
    <lineage>
        <taxon>unclassified sequences</taxon>
        <taxon>metagenomes</taxon>
        <taxon>ecological metagenomes</taxon>
    </lineage>
</organism>
<reference evidence="3" key="1">
    <citation type="submission" date="2019-08" db="EMBL/GenBank/DDBJ databases">
        <authorList>
            <person name="Kucharzyk K."/>
            <person name="Murdoch R.W."/>
            <person name="Higgins S."/>
            <person name="Loffler F."/>
        </authorList>
    </citation>
    <scope>NUCLEOTIDE SEQUENCE</scope>
</reference>
<feature type="coiled-coil region" evidence="1">
    <location>
        <begin position="399"/>
        <end position="429"/>
    </location>
</feature>
<dbReference type="NCBIfam" id="TIGR01845">
    <property type="entry name" value="outer_NodT"/>
    <property type="match status" value="1"/>
</dbReference>
<sequence length="509" mass="52939">MFFIQTSIASRPAPPASARGTFRLRWGALGLAMALAGCSTLDVDRSLPGANAQVSVPQDWAGTSSAASAAQVDTQLVQWWRQLGDAQLTALVEQSLAANPGLRGAQQAVLQARAQTAQAEAGLLPSVNASGSAQRARQGNSGTANRFNVGADASWEIDLFGRLQSGVTASRADLAATQAALAGARVSLAAEVALAYVDLRNGQQRLQIARNNLKSQQETLQITEWRQQAGLTTSLVVEQSRTQVQQTAAQIPALEAGIAQSRHSLAVLTGQAPAALDAQLAEARDLPQLPAELTLRFPADTLRQRPDVLQAGEQVRAALARVDQAQAARYPSLSLSGSFGLGAATLGALSGGSAVAASILGGLSVPVFDGGARRAQVDAQVAALEQSRASYQSTVLSALQDVEDALAALQGDRQKLQELDQAAQAAANANLLAQHQYTSGLVDFQTVLETQRSLLSAQDGVASTRASLLADHVRLYKALGGGWSAEAEHAESAQATNDDEPTGKQAGVQ</sequence>
<comment type="caution">
    <text evidence="3">The sequence shown here is derived from an EMBL/GenBank/DDBJ whole genome shotgun (WGS) entry which is preliminary data.</text>
</comment>
<dbReference type="Gene3D" id="1.20.1600.10">
    <property type="entry name" value="Outer membrane efflux proteins (OEP)"/>
    <property type="match status" value="1"/>
</dbReference>
<gene>
    <name evidence="3" type="primary">mepC</name>
    <name evidence="3" type="ORF">SDC9_93182</name>
</gene>
<dbReference type="PANTHER" id="PTHR30203">
    <property type="entry name" value="OUTER MEMBRANE CATION EFFLUX PROTEIN"/>
    <property type="match status" value="1"/>
</dbReference>
<dbReference type="GO" id="GO:0016020">
    <property type="term" value="C:membrane"/>
    <property type="evidence" value="ECO:0007669"/>
    <property type="project" value="InterPro"/>
</dbReference>
<dbReference type="InterPro" id="IPR010131">
    <property type="entry name" value="MdtP/NodT-like"/>
</dbReference>
<keyword evidence="1" id="KW-0175">Coiled coil</keyword>
<dbReference type="SUPFAM" id="SSF56954">
    <property type="entry name" value="Outer membrane efflux proteins (OEP)"/>
    <property type="match status" value="1"/>
</dbReference>
<evidence type="ECO:0000256" key="2">
    <source>
        <dbReference type="SAM" id="MobiDB-lite"/>
    </source>
</evidence>
<dbReference type="GO" id="GO:0015562">
    <property type="term" value="F:efflux transmembrane transporter activity"/>
    <property type="evidence" value="ECO:0007669"/>
    <property type="project" value="InterPro"/>
</dbReference>
<proteinExistence type="predicted"/>
<protein>
    <submittedName>
        <fullName evidence="3">Multidrug/solvent efflux pump outer membrane protein MepC</fullName>
    </submittedName>
</protein>
<dbReference type="AlphaFoldDB" id="A0A644ZZT1"/>
<feature type="region of interest" description="Disordered" evidence="2">
    <location>
        <begin position="486"/>
        <end position="509"/>
    </location>
</feature>
<dbReference type="Gene3D" id="2.20.200.10">
    <property type="entry name" value="Outer membrane efflux proteins (OEP)"/>
    <property type="match status" value="1"/>
</dbReference>
<dbReference type="Pfam" id="PF02321">
    <property type="entry name" value="OEP"/>
    <property type="match status" value="2"/>
</dbReference>
<evidence type="ECO:0000313" key="3">
    <source>
        <dbReference type="EMBL" id="MPM46479.1"/>
    </source>
</evidence>
<dbReference type="EMBL" id="VSSQ01011295">
    <property type="protein sequence ID" value="MPM46479.1"/>
    <property type="molecule type" value="Genomic_DNA"/>
</dbReference>
<name>A0A644ZZT1_9ZZZZ</name>
<accession>A0A644ZZT1</accession>